<dbReference type="EMBL" id="MLCO01000021">
    <property type="protein sequence ID" value="ONG58165.1"/>
    <property type="molecule type" value="Genomic_DNA"/>
</dbReference>
<evidence type="ECO:0000256" key="1">
    <source>
        <dbReference type="ARBA" id="ARBA00005384"/>
    </source>
</evidence>
<dbReference type="PANTHER" id="PTHR46577:SF1">
    <property type="entry name" value="HTH-TYPE TRANSCRIPTIONAL REGULATORY PROTEIN GABR"/>
    <property type="match status" value="1"/>
</dbReference>
<evidence type="ECO:0000256" key="5">
    <source>
        <dbReference type="ARBA" id="ARBA00023163"/>
    </source>
</evidence>
<dbReference type="Pfam" id="PF00155">
    <property type="entry name" value="Aminotran_1_2"/>
    <property type="match status" value="1"/>
</dbReference>
<dbReference type="InterPro" id="IPR015424">
    <property type="entry name" value="PyrdxlP-dep_Trfase"/>
</dbReference>
<dbReference type="AlphaFoldDB" id="A0A1V2H850"/>
<dbReference type="Pfam" id="PF00392">
    <property type="entry name" value="GntR"/>
    <property type="match status" value="1"/>
</dbReference>
<name>A0A1V2H850_9PROT</name>
<dbReference type="SUPFAM" id="SSF46785">
    <property type="entry name" value="Winged helix' DNA-binding domain"/>
    <property type="match status" value="1"/>
</dbReference>
<dbReference type="OrthoDB" id="9808770at2"/>
<dbReference type="PRINTS" id="PR00035">
    <property type="entry name" value="HTHGNTR"/>
</dbReference>
<dbReference type="GO" id="GO:0003700">
    <property type="term" value="F:DNA-binding transcription factor activity"/>
    <property type="evidence" value="ECO:0007669"/>
    <property type="project" value="InterPro"/>
</dbReference>
<evidence type="ECO:0000313" key="8">
    <source>
        <dbReference type="Proteomes" id="UP000188879"/>
    </source>
</evidence>
<dbReference type="Gene3D" id="1.10.10.10">
    <property type="entry name" value="Winged helix-like DNA-binding domain superfamily/Winged helix DNA-binding domain"/>
    <property type="match status" value="1"/>
</dbReference>
<dbReference type="InterPro" id="IPR036388">
    <property type="entry name" value="WH-like_DNA-bd_sf"/>
</dbReference>
<comment type="caution">
    <text evidence="7">The sequence shown here is derived from an EMBL/GenBank/DDBJ whole genome shotgun (WGS) entry which is preliminary data.</text>
</comment>
<dbReference type="GO" id="GO:0030170">
    <property type="term" value="F:pyridoxal phosphate binding"/>
    <property type="evidence" value="ECO:0007669"/>
    <property type="project" value="InterPro"/>
</dbReference>
<gene>
    <name evidence="7" type="ORF">BKE38_03490</name>
</gene>
<comment type="similarity">
    <text evidence="1">In the C-terminal section; belongs to the class-I pyridoxal-phosphate-dependent aminotransferase family.</text>
</comment>
<dbReference type="PROSITE" id="PS50949">
    <property type="entry name" value="HTH_GNTR"/>
    <property type="match status" value="1"/>
</dbReference>
<dbReference type="CDD" id="cd07377">
    <property type="entry name" value="WHTH_GntR"/>
    <property type="match status" value="1"/>
</dbReference>
<dbReference type="PANTHER" id="PTHR46577">
    <property type="entry name" value="HTH-TYPE TRANSCRIPTIONAL REGULATORY PROTEIN GABR"/>
    <property type="match status" value="1"/>
</dbReference>
<dbReference type="InterPro" id="IPR036390">
    <property type="entry name" value="WH_DNA-bd_sf"/>
</dbReference>
<evidence type="ECO:0000313" key="7">
    <source>
        <dbReference type="EMBL" id="ONG58165.1"/>
    </source>
</evidence>
<evidence type="ECO:0000256" key="3">
    <source>
        <dbReference type="ARBA" id="ARBA00023015"/>
    </source>
</evidence>
<dbReference type="GO" id="GO:0003677">
    <property type="term" value="F:DNA binding"/>
    <property type="evidence" value="ECO:0007669"/>
    <property type="project" value="UniProtKB-KW"/>
</dbReference>
<dbReference type="Gene3D" id="3.40.640.10">
    <property type="entry name" value="Type I PLP-dependent aspartate aminotransferase-like (Major domain)"/>
    <property type="match status" value="1"/>
</dbReference>
<dbReference type="InterPro" id="IPR000524">
    <property type="entry name" value="Tscrpt_reg_HTH_GntR"/>
</dbReference>
<dbReference type="InterPro" id="IPR051446">
    <property type="entry name" value="HTH_trans_reg/aminotransferase"/>
</dbReference>
<dbReference type="CDD" id="cd00609">
    <property type="entry name" value="AAT_like"/>
    <property type="match status" value="1"/>
</dbReference>
<protein>
    <recommendedName>
        <fullName evidence="6">HTH gntR-type domain-containing protein</fullName>
    </recommendedName>
</protein>
<dbReference type="InterPro" id="IPR015421">
    <property type="entry name" value="PyrdxlP-dep_Trfase_major"/>
</dbReference>
<dbReference type="SUPFAM" id="SSF53383">
    <property type="entry name" value="PLP-dependent transferases"/>
    <property type="match status" value="1"/>
</dbReference>
<keyword evidence="8" id="KW-1185">Reference proteome</keyword>
<dbReference type="SMART" id="SM00345">
    <property type="entry name" value="HTH_GNTR"/>
    <property type="match status" value="1"/>
</dbReference>
<dbReference type="RefSeq" id="WP_076955992.1">
    <property type="nucleotide sequence ID" value="NZ_MLCO01000021.1"/>
</dbReference>
<feature type="domain" description="HTH gntR-type" evidence="6">
    <location>
        <begin position="21"/>
        <end position="89"/>
    </location>
</feature>
<accession>A0A1V2H850</accession>
<reference evidence="7 8" key="1">
    <citation type="submission" date="2016-10" db="EMBL/GenBank/DDBJ databases">
        <title>Draft Genome sequence of Roseomonas sp. strain M3.</title>
        <authorList>
            <person name="Subhash Y."/>
            <person name="Lee S."/>
        </authorList>
    </citation>
    <scope>NUCLEOTIDE SEQUENCE [LARGE SCALE GENOMIC DNA]</scope>
    <source>
        <strain evidence="7 8">M3</strain>
    </source>
</reference>
<proteinExistence type="inferred from homology"/>
<dbReference type="InterPro" id="IPR004839">
    <property type="entry name" value="Aminotransferase_I/II_large"/>
</dbReference>
<keyword evidence="3" id="KW-0805">Transcription regulation</keyword>
<keyword evidence="2" id="KW-0663">Pyridoxal phosphate</keyword>
<keyword evidence="4" id="KW-0238">DNA-binding</keyword>
<evidence type="ECO:0000259" key="6">
    <source>
        <dbReference type="PROSITE" id="PS50949"/>
    </source>
</evidence>
<sequence length="513" mass="53403">MPRPPAPPLWNSFSLDPASRLSRQEQIVRHVRQAVLSGALRPGDRLPSSRQLAEELGLARQTVVLAFDRLLADGFLAMRAGAGTFVPAALPLPEPEAAPATGIGTGTGTGPAPRLSARGAAISALPLTPLRREPGLLAPGLPALEGFPWAVWARLSARLWRGAARSHLGYSDPAGLPELRQAIAAHLGATRGLVCDAGDIVVTSGSQQGIDLAARLLLDPGDAAWVEDPGYVAGRSALAAAGARLVPVPVDAEGIVVAEGRARAPEARLALVSPAHQYPLGVGMSLARRLALLDWAARSGAWIVEDDYDGDFRYGGAPLRPLRALGAGQAERSVLHLGTFAKILAPGLRLGFLVAPRGTAEAFTAARALTDRQPPGPPQAVLAAFIAEGHLAGHLRRMRALAAERRAALLAALERHAAEALDWGGAGPEMGLHLAARLRGAAAPGFDRAVQEAAWARGLQVPALSRYAVAPDGPLQGLVLGYGTTPTAQIDGAVRRLVAVITALRRHRGPHPG</sequence>
<organism evidence="7 8">
    <name type="scientific">Teichococcus deserti</name>
    <dbReference type="NCBI Taxonomy" id="1817963"/>
    <lineage>
        <taxon>Bacteria</taxon>
        <taxon>Pseudomonadati</taxon>
        <taxon>Pseudomonadota</taxon>
        <taxon>Alphaproteobacteria</taxon>
        <taxon>Acetobacterales</taxon>
        <taxon>Roseomonadaceae</taxon>
        <taxon>Roseomonas</taxon>
    </lineage>
</organism>
<evidence type="ECO:0000256" key="4">
    <source>
        <dbReference type="ARBA" id="ARBA00023125"/>
    </source>
</evidence>
<evidence type="ECO:0000256" key="2">
    <source>
        <dbReference type="ARBA" id="ARBA00022898"/>
    </source>
</evidence>
<keyword evidence="5" id="KW-0804">Transcription</keyword>
<dbReference type="Proteomes" id="UP000188879">
    <property type="component" value="Unassembled WGS sequence"/>
</dbReference>